<dbReference type="InParanoid" id="Q0UYI5"/>
<accession>Q0UYI5</accession>
<dbReference type="RefSeq" id="XP_001793759.1">
    <property type="nucleotide sequence ID" value="XM_001793707.1"/>
</dbReference>
<reference evidence="2" key="1">
    <citation type="journal article" date="2007" name="Plant Cell">
        <title>Dothideomycete-plant interactions illuminated by genome sequencing and EST analysis of the wheat pathogen Stagonospora nodorum.</title>
        <authorList>
            <person name="Hane J.K."/>
            <person name="Lowe R.G."/>
            <person name="Solomon P.S."/>
            <person name="Tan K.C."/>
            <person name="Schoch C.L."/>
            <person name="Spatafora J.W."/>
            <person name="Crous P.W."/>
            <person name="Kodira C."/>
            <person name="Birren B.W."/>
            <person name="Galagan J.E."/>
            <person name="Torriani S.F."/>
            <person name="McDonald B.A."/>
            <person name="Oliver R.P."/>
        </authorList>
    </citation>
    <scope>NUCLEOTIDE SEQUENCE [LARGE SCALE GENOMIC DNA]</scope>
    <source>
        <strain evidence="2">SN15 / ATCC MYA-4574 / FGSC 10173</strain>
    </source>
</reference>
<evidence type="ECO:0000313" key="2">
    <source>
        <dbReference type="Proteomes" id="UP000001055"/>
    </source>
</evidence>
<evidence type="ECO:0000313" key="1">
    <source>
        <dbReference type="EMBL" id="EAT89910.1"/>
    </source>
</evidence>
<dbReference type="EMBL" id="CH445328">
    <property type="protein sequence ID" value="EAT89910.1"/>
    <property type="molecule type" value="Genomic_DNA"/>
</dbReference>
<name>Q0UYI5_PHANO</name>
<sequence length="78" mass="9281">MAASNSRKRARVVKEKLDYYAISCHIHRERQRLEFPILSPFRVIYNTTDDWSRFDNEFNNPTLWAVNYGTCLCAFTMT</sequence>
<organism evidence="1 2">
    <name type="scientific">Phaeosphaeria nodorum (strain SN15 / ATCC MYA-4574 / FGSC 10173)</name>
    <name type="common">Glume blotch fungus</name>
    <name type="synonym">Parastagonospora nodorum</name>
    <dbReference type="NCBI Taxonomy" id="321614"/>
    <lineage>
        <taxon>Eukaryota</taxon>
        <taxon>Fungi</taxon>
        <taxon>Dikarya</taxon>
        <taxon>Ascomycota</taxon>
        <taxon>Pezizomycotina</taxon>
        <taxon>Dothideomycetes</taxon>
        <taxon>Pleosporomycetidae</taxon>
        <taxon>Pleosporales</taxon>
        <taxon>Pleosporineae</taxon>
        <taxon>Phaeosphaeriaceae</taxon>
        <taxon>Parastagonospora</taxon>
    </lineage>
</organism>
<dbReference type="GeneID" id="5970616"/>
<gene>
    <name evidence="1" type="ORF">SNOG_03179</name>
</gene>
<dbReference type="KEGG" id="pno:SNOG_03179"/>
<proteinExistence type="predicted"/>
<protein>
    <submittedName>
        <fullName evidence="1">Uncharacterized protein</fullName>
    </submittedName>
</protein>
<dbReference type="Proteomes" id="UP000001055">
    <property type="component" value="Unassembled WGS sequence"/>
</dbReference>
<dbReference type="AlphaFoldDB" id="Q0UYI5"/>